<sequence length="115" mass="14092">MEEKKPFYKTAEKGKFYMREVPAEEEKNLMRTYYPKTAGMIQAMVEDACDRLDYEGSFLYDEYPDKWSIERACQRMESRMEMQTQSVSENLLGEFIRTLFCQEMYRRRCRRKRCR</sequence>
<dbReference type="RefSeq" id="WP_156341701.1">
    <property type="nucleotide sequence ID" value="NZ_CACRSY010000004.1"/>
</dbReference>
<accession>A0A6N2QXB9</accession>
<reference evidence="1" key="1">
    <citation type="submission" date="2019-11" db="EMBL/GenBank/DDBJ databases">
        <authorList>
            <person name="Feng L."/>
        </authorList>
    </citation>
    <scope>NUCLEOTIDE SEQUENCE</scope>
    <source>
        <strain evidence="1">BhanseniiLFYP23</strain>
    </source>
</reference>
<proteinExistence type="predicted"/>
<dbReference type="AlphaFoldDB" id="A0A6N2QXB9"/>
<organism evidence="1">
    <name type="scientific">Blautia hansenii</name>
    <name type="common">Ruminococcus hansenii</name>
    <dbReference type="NCBI Taxonomy" id="1322"/>
    <lineage>
        <taxon>Bacteria</taxon>
        <taxon>Bacillati</taxon>
        <taxon>Bacillota</taxon>
        <taxon>Clostridia</taxon>
        <taxon>Lachnospirales</taxon>
        <taxon>Lachnospiraceae</taxon>
        <taxon>Blautia</taxon>
    </lineage>
</organism>
<evidence type="ECO:0000313" key="1">
    <source>
        <dbReference type="EMBL" id="VYS72669.1"/>
    </source>
</evidence>
<protein>
    <submittedName>
        <fullName evidence="1">Uncharacterized protein</fullName>
    </submittedName>
</protein>
<dbReference type="EMBL" id="CACRSY010000004">
    <property type="protein sequence ID" value="VYS72669.1"/>
    <property type="molecule type" value="Genomic_DNA"/>
</dbReference>
<name>A0A6N2QXB9_BLAHA</name>
<gene>
    <name evidence="1" type="ORF">BHLFYP23_01281</name>
</gene>